<dbReference type="Gene3D" id="1.20.120.450">
    <property type="entry name" value="dinb family like domain"/>
    <property type="match status" value="1"/>
</dbReference>
<dbReference type="AlphaFoldDB" id="A0A538U5J0"/>
<organism evidence="5 6">
    <name type="scientific">Eiseniibacteriota bacterium</name>
    <dbReference type="NCBI Taxonomy" id="2212470"/>
    <lineage>
        <taxon>Bacteria</taxon>
        <taxon>Candidatus Eiseniibacteriota</taxon>
    </lineage>
</organism>
<evidence type="ECO:0000256" key="1">
    <source>
        <dbReference type="ARBA" id="ARBA00008635"/>
    </source>
</evidence>
<evidence type="ECO:0008006" key="7">
    <source>
        <dbReference type="Google" id="ProtNLM"/>
    </source>
</evidence>
<dbReference type="Proteomes" id="UP000319771">
    <property type="component" value="Unassembled WGS sequence"/>
</dbReference>
<name>A0A538U5J0_UNCEI</name>
<dbReference type="GO" id="GO:0046872">
    <property type="term" value="F:metal ion binding"/>
    <property type="evidence" value="ECO:0007669"/>
    <property type="project" value="UniProtKB-KW"/>
</dbReference>
<keyword evidence="2 3" id="KW-0479">Metal-binding</keyword>
<gene>
    <name evidence="5" type="ORF">E6K81_10780</name>
</gene>
<evidence type="ECO:0000313" key="6">
    <source>
        <dbReference type="Proteomes" id="UP000319771"/>
    </source>
</evidence>
<proteinExistence type="inferred from homology"/>
<evidence type="ECO:0000313" key="5">
    <source>
        <dbReference type="EMBL" id="TMQ71164.1"/>
    </source>
</evidence>
<reference evidence="5 6" key="1">
    <citation type="journal article" date="2019" name="Nat. Microbiol.">
        <title>Mediterranean grassland soil C-N compound turnover is dependent on rainfall and depth, and is mediated by genomically divergent microorganisms.</title>
        <authorList>
            <person name="Diamond S."/>
            <person name="Andeer P.F."/>
            <person name="Li Z."/>
            <person name="Crits-Christoph A."/>
            <person name="Burstein D."/>
            <person name="Anantharaman K."/>
            <person name="Lane K.R."/>
            <person name="Thomas B.C."/>
            <person name="Pan C."/>
            <person name="Northen T.R."/>
            <person name="Banfield J.F."/>
        </authorList>
    </citation>
    <scope>NUCLEOTIDE SEQUENCE [LARGE SCALE GENOMIC DNA]</scope>
    <source>
        <strain evidence="5">WS_11</strain>
    </source>
</reference>
<sequence>MIERDGSRHRARSTRLRRSSEDLAMTQKTMTEKDMFLQTFGHECQTTLKLLKAYPAAKGDYKPHERSRSAKELAWTFVIEQGLVDMALKGKIDFSQPMPKPPANLGEVIAAFENASRETTSKVTSATDDTLNRTLQVPTGPGKVGDLRTMDLLWTTLMDQVHHRGQLSVYTRMAGGKVPSIYGPSADEPWM</sequence>
<accession>A0A538U5J0</accession>
<dbReference type="Pfam" id="PF05163">
    <property type="entry name" value="DinB"/>
    <property type="match status" value="1"/>
</dbReference>
<feature type="binding site" evidence="3">
    <location>
        <position position="163"/>
    </location>
    <ligand>
        <name>a divalent metal cation</name>
        <dbReference type="ChEBI" id="CHEBI:60240"/>
    </ligand>
</feature>
<protein>
    <recommendedName>
        <fullName evidence="7">DinB family protein</fullName>
    </recommendedName>
</protein>
<dbReference type="InterPro" id="IPR034660">
    <property type="entry name" value="DinB/YfiT-like"/>
</dbReference>
<comment type="similarity">
    <text evidence="1">Belongs to the DinB family.</text>
</comment>
<dbReference type="SUPFAM" id="SSF109854">
    <property type="entry name" value="DinB/YfiT-like putative metalloenzymes"/>
    <property type="match status" value="1"/>
</dbReference>
<evidence type="ECO:0000256" key="2">
    <source>
        <dbReference type="ARBA" id="ARBA00022723"/>
    </source>
</evidence>
<evidence type="ECO:0000256" key="4">
    <source>
        <dbReference type="SAM" id="MobiDB-lite"/>
    </source>
</evidence>
<feature type="region of interest" description="Disordered" evidence="4">
    <location>
        <begin position="1"/>
        <end position="25"/>
    </location>
</feature>
<comment type="caution">
    <text evidence="5">The sequence shown here is derived from an EMBL/GenBank/DDBJ whole genome shotgun (WGS) entry which is preliminary data.</text>
</comment>
<dbReference type="EMBL" id="VBPB01000181">
    <property type="protein sequence ID" value="TMQ71164.1"/>
    <property type="molecule type" value="Genomic_DNA"/>
</dbReference>
<dbReference type="InterPro" id="IPR007837">
    <property type="entry name" value="DinB"/>
</dbReference>
<evidence type="ECO:0000256" key="3">
    <source>
        <dbReference type="PIRSR" id="PIRSR607837-1"/>
    </source>
</evidence>